<feature type="transmembrane region" description="Helical" evidence="1">
    <location>
        <begin position="12"/>
        <end position="30"/>
    </location>
</feature>
<sequence length="92" mass="10104">MPSVRAPVYRLLYWLAGFNLLAVVLVEWLGHLPGRFLIGSWGEMAVCALASLGYGWVAVAGIRQKAGENILLWALGLIAANWVGLELLDWLL</sequence>
<reference evidence="2 3" key="1">
    <citation type="submission" date="2019-11" db="EMBL/GenBank/DDBJ databases">
        <title>Draft genome sequence of Paludibacterium sp. dN18-1.</title>
        <authorList>
            <person name="Im W.-T."/>
        </authorList>
    </citation>
    <scope>NUCLEOTIDE SEQUENCE [LARGE SCALE GENOMIC DNA]</scope>
    <source>
        <strain evidence="3">dN 18-1</strain>
    </source>
</reference>
<evidence type="ECO:0000313" key="3">
    <source>
        <dbReference type="Proteomes" id="UP000446658"/>
    </source>
</evidence>
<keyword evidence="1" id="KW-0472">Membrane</keyword>
<evidence type="ECO:0000256" key="1">
    <source>
        <dbReference type="SAM" id="Phobius"/>
    </source>
</evidence>
<name>A0A844GAN9_9NEIS</name>
<comment type="caution">
    <text evidence="2">The sequence shown here is derived from an EMBL/GenBank/DDBJ whole genome shotgun (WGS) entry which is preliminary data.</text>
</comment>
<protein>
    <submittedName>
        <fullName evidence="2">Uncharacterized protein</fullName>
    </submittedName>
</protein>
<keyword evidence="1" id="KW-1133">Transmembrane helix</keyword>
<feature type="transmembrane region" description="Helical" evidence="1">
    <location>
        <begin position="36"/>
        <end position="58"/>
    </location>
</feature>
<keyword evidence="1" id="KW-0812">Transmembrane</keyword>
<keyword evidence="3" id="KW-1185">Reference proteome</keyword>
<dbReference type="RefSeq" id="WP_230368736.1">
    <property type="nucleotide sequence ID" value="NZ_WLYX01000001.1"/>
</dbReference>
<evidence type="ECO:0000313" key="2">
    <source>
        <dbReference type="EMBL" id="MTD32361.1"/>
    </source>
</evidence>
<dbReference type="Proteomes" id="UP000446658">
    <property type="component" value="Unassembled WGS sequence"/>
</dbReference>
<dbReference type="EMBL" id="WLYX01000001">
    <property type="protein sequence ID" value="MTD32361.1"/>
    <property type="molecule type" value="Genomic_DNA"/>
</dbReference>
<feature type="transmembrane region" description="Helical" evidence="1">
    <location>
        <begin position="70"/>
        <end position="88"/>
    </location>
</feature>
<organism evidence="2 3">
    <name type="scientific">Paludibacterium denitrificans</name>
    <dbReference type="NCBI Taxonomy" id="2675226"/>
    <lineage>
        <taxon>Bacteria</taxon>
        <taxon>Pseudomonadati</taxon>
        <taxon>Pseudomonadota</taxon>
        <taxon>Betaproteobacteria</taxon>
        <taxon>Neisseriales</taxon>
        <taxon>Chromobacteriaceae</taxon>
        <taxon>Paludibacterium</taxon>
    </lineage>
</organism>
<proteinExistence type="predicted"/>
<accession>A0A844GAN9</accession>
<gene>
    <name evidence="2" type="ORF">GKE73_00795</name>
</gene>
<dbReference type="AlphaFoldDB" id="A0A844GAN9"/>